<name>A0AAV4NCE5_CAEEX</name>
<sequence>MTSSPFQAVAPSSFDAVVSNSVRQWQLVSSFVQTGTSSHIEEEVWSSFEALAPNSVQKMVPSFVDTGYQTIKAVVPSSIEARTPNSSEAISTLLPC</sequence>
<dbReference type="EMBL" id="BPLR01020687">
    <property type="protein sequence ID" value="GIX81543.1"/>
    <property type="molecule type" value="Genomic_DNA"/>
</dbReference>
<gene>
    <name evidence="1" type="ORF">CEXT_227101</name>
</gene>
<evidence type="ECO:0000313" key="1">
    <source>
        <dbReference type="EMBL" id="GIX81543.1"/>
    </source>
</evidence>
<organism evidence="1 2">
    <name type="scientific">Caerostris extrusa</name>
    <name type="common">Bark spider</name>
    <name type="synonym">Caerostris bankana</name>
    <dbReference type="NCBI Taxonomy" id="172846"/>
    <lineage>
        <taxon>Eukaryota</taxon>
        <taxon>Metazoa</taxon>
        <taxon>Ecdysozoa</taxon>
        <taxon>Arthropoda</taxon>
        <taxon>Chelicerata</taxon>
        <taxon>Arachnida</taxon>
        <taxon>Araneae</taxon>
        <taxon>Araneomorphae</taxon>
        <taxon>Entelegynae</taxon>
        <taxon>Araneoidea</taxon>
        <taxon>Araneidae</taxon>
        <taxon>Caerostris</taxon>
    </lineage>
</organism>
<accession>A0AAV4NCE5</accession>
<dbReference type="Proteomes" id="UP001054945">
    <property type="component" value="Unassembled WGS sequence"/>
</dbReference>
<protein>
    <submittedName>
        <fullName evidence="1">Uncharacterized protein</fullName>
    </submittedName>
</protein>
<dbReference type="AlphaFoldDB" id="A0AAV4NCE5"/>
<reference evidence="1 2" key="1">
    <citation type="submission" date="2021-06" db="EMBL/GenBank/DDBJ databases">
        <title>Caerostris extrusa draft genome.</title>
        <authorList>
            <person name="Kono N."/>
            <person name="Arakawa K."/>
        </authorList>
    </citation>
    <scope>NUCLEOTIDE SEQUENCE [LARGE SCALE GENOMIC DNA]</scope>
</reference>
<proteinExistence type="predicted"/>
<keyword evidence="2" id="KW-1185">Reference proteome</keyword>
<comment type="caution">
    <text evidence="1">The sequence shown here is derived from an EMBL/GenBank/DDBJ whole genome shotgun (WGS) entry which is preliminary data.</text>
</comment>
<evidence type="ECO:0000313" key="2">
    <source>
        <dbReference type="Proteomes" id="UP001054945"/>
    </source>
</evidence>